<dbReference type="Gene3D" id="3.40.50.150">
    <property type="entry name" value="Vaccinia Virus protein VP39"/>
    <property type="match status" value="1"/>
</dbReference>
<dbReference type="Proteomes" id="UP000605259">
    <property type="component" value="Unassembled WGS sequence"/>
</dbReference>
<dbReference type="CDD" id="cd02440">
    <property type="entry name" value="AdoMet_MTases"/>
    <property type="match status" value="1"/>
</dbReference>
<gene>
    <name evidence="2" type="ORF">GCM10007140_30460</name>
</gene>
<evidence type="ECO:0000313" key="2">
    <source>
        <dbReference type="EMBL" id="GGE78857.1"/>
    </source>
</evidence>
<dbReference type="RefSeq" id="WP_188389356.1">
    <property type="nucleotide sequence ID" value="NZ_BMFK01000003.1"/>
</dbReference>
<protein>
    <submittedName>
        <fullName evidence="2">Methyltransferase</fullName>
    </submittedName>
</protein>
<dbReference type="AlphaFoldDB" id="A0A917ERU3"/>
<sequence>MGYEGSDVYNNDVFFERYMKRRHRKESPNACMEEPVFIELLGDITGKRIVDLGCGDAMFGKQLLADGCTSYVGVEGSHKMVEKACHVLQDYLGTVHLSSIEDYLFPSESYDIVVSRMALHYIEDLRKVFEKIHHTLVDGGSFVFSVMHPIITSSFKSYEQSGRRQDWIVDDYFWSGKRVEVWMEQEVVKYHRTMENYFSLLQECGFTIEQLREPMPQKEWFEDIEEYNRRMRIPLMVVFRCRK</sequence>
<keyword evidence="2" id="KW-0489">Methyltransferase</keyword>
<dbReference type="PANTHER" id="PTHR43861:SF1">
    <property type="entry name" value="TRANS-ACONITATE 2-METHYLTRANSFERASE"/>
    <property type="match status" value="1"/>
</dbReference>
<evidence type="ECO:0000259" key="1">
    <source>
        <dbReference type="Pfam" id="PF08241"/>
    </source>
</evidence>
<proteinExistence type="predicted"/>
<comment type="caution">
    <text evidence="2">The sequence shown here is derived from an EMBL/GenBank/DDBJ whole genome shotgun (WGS) entry which is preliminary data.</text>
</comment>
<keyword evidence="2" id="KW-0808">Transferase</keyword>
<dbReference type="PANTHER" id="PTHR43861">
    <property type="entry name" value="TRANS-ACONITATE 2-METHYLTRANSFERASE-RELATED"/>
    <property type="match status" value="1"/>
</dbReference>
<dbReference type="Pfam" id="PF08241">
    <property type="entry name" value="Methyltransf_11"/>
    <property type="match status" value="1"/>
</dbReference>
<dbReference type="InterPro" id="IPR029063">
    <property type="entry name" value="SAM-dependent_MTases_sf"/>
</dbReference>
<organism evidence="2 3">
    <name type="scientific">Priestia taiwanensis</name>
    <dbReference type="NCBI Taxonomy" id="1347902"/>
    <lineage>
        <taxon>Bacteria</taxon>
        <taxon>Bacillati</taxon>
        <taxon>Bacillota</taxon>
        <taxon>Bacilli</taxon>
        <taxon>Bacillales</taxon>
        <taxon>Bacillaceae</taxon>
        <taxon>Priestia</taxon>
    </lineage>
</organism>
<dbReference type="EMBL" id="BMFK01000003">
    <property type="protein sequence ID" value="GGE78857.1"/>
    <property type="molecule type" value="Genomic_DNA"/>
</dbReference>
<dbReference type="GO" id="GO:0032259">
    <property type="term" value="P:methylation"/>
    <property type="evidence" value="ECO:0007669"/>
    <property type="project" value="UniProtKB-KW"/>
</dbReference>
<reference evidence="2" key="2">
    <citation type="submission" date="2020-09" db="EMBL/GenBank/DDBJ databases">
        <authorList>
            <person name="Sun Q."/>
            <person name="Zhou Y."/>
        </authorList>
    </citation>
    <scope>NUCLEOTIDE SEQUENCE</scope>
    <source>
        <strain evidence="2">CGMCC 1.12698</strain>
    </source>
</reference>
<name>A0A917ERU3_9BACI</name>
<dbReference type="GO" id="GO:0008757">
    <property type="term" value="F:S-adenosylmethionine-dependent methyltransferase activity"/>
    <property type="evidence" value="ECO:0007669"/>
    <property type="project" value="InterPro"/>
</dbReference>
<feature type="domain" description="Methyltransferase type 11" evidence="1">
    <location>
        <begin position="50"/>
        <end position="144"/>
    </location>
</feature>
<evidence type="ECO:0000313" key="3">
    <source>
        <dbReference type="Proteomes" id="UP000605259"/>
    </source>
</evidence>
<dbReference type="SUPFAM" id="SSF53335">
    <property type="entry name" value="S-adenosyl-L-methionine-dependent methyltransferases"/>
    <property type="match status" value="1"/>
</dbReference>
<reference evidence="2" key="1">
    <citation type="journal article" date="2014" name="Int. J. Syst. Evol. Microbiol.">
        <title>Complete genome sequence of Corynebacterium casei LMG S-19264T (=DSM 44701T), isolated from a smear-ripened cheese.</title>
        <authorList>
            <consortium name="US DOE Joint Genome Institute (JGI-PGF)"/>
            <person name="Walter F."/>
            <person name="Albersmeier A."/>
            <person name="Kalinowski J."/>
            <person name="Ruckert C."/>
        </authorList>
    </citation>
    <scope>NUCLEOTIDE SEQUENCE</scope>
    <source>
        <strain evidence="2">CGMCC 1.12698</strain>
    </source>
</reference>
<dbReference type="InterPro" id="IPR013216">
    <property type="entry name" value="Methyltransf_11"/>
</dbReference>
<accession>A0A917ERU3</accession>
<keyword evidence="3" id="KW-1185">Reference proteome</keyword>